<evidence type="ECO:0000313" key="2">
    <source>
        <dbReference type="Proteomes" id="UP000492821"/>
    </source>
</evidence>
<dbReference type="PANTHER" id="PTHR22943:SF248">
    <property type="entry name" value="SEVEN TM RECEPTOR"/>
    <property type="match status" value="1"/>
</dbReference>
<dbReference type="AlphaFoldDB" id="A0A7E4USW3"/>
<feature type="transmembrane region" description="Helical" evidence="1">
    <location>
        <begin position="132"/>
        <end position="156"/>
    </location>
</feature>
<proteinExistence type="predicted"/>
<protein>
    <submittedName>
        <fullName evidence="3">G_PROTEIN_RECEP_F1_2 domain-containing protein</fullName>
    </submittedName>
</protein>
<keyword evidence="1" id="KW-1133">Transmembrane helix</keyword>
<keyword evidence="1" id="KW-0812">Transmembrane</keyword>
<keyword evidence="1" id="KW-0472">Membrane</keyword>
<reference evidence="2" key="1">
    <citation type="journal article" date="2013" name="Genetics">
        <title>The draft genome and transcriptome of Panagrellus redivivus are shaped by the harsh demands of a free-living lifestyle.</title>
        <authorList>
            <person name="Srinivasan J."/>
            <person name="Dillman A.R."/>
            <person name="Macchietto M.G."/>
            <person name="Heikkinen L."/>
            <person name="Lakso M."/>
            <person name="Fracchia K.M."/>
            <person name="Antoshechkin I."/>
            <person name="Mortazavi A."/>
            <person name="Wong G."/>
            <person name="Sternberg P.W."/>
        </authorList>
    </citation>
    <scope>NUCLEOTIDE SEQUENCE [LARGE SCALE GENOMIC DNA]</scope>
    <source>
        <strain evidence="2">MT8872</strain>
    </source>
</reference>
<evidence type="ECO:0000256" key="1">
    <source>
        <dbReference type="SAM" id="Phobius"/>
    </source>
</evidence>
<dbReference type="PANTHER" id="PTHR22943">
    <property type="entry name" value="7-TRANSMEMBRANE DOMAIN RECEPTOR C.ELEGANS"/>
    <property type="match status" value="1"/>
</dbReference>
<feature type="transmembrane region" description="Helical" evidence="1">
    <location>
        <begin position="190"/>
        <end position="217"/>
    </location>
</feature>
<reference evidence="3" key="2">
    <citation type="submission" date="2020-10" db="UniProtKB">
        <authorList>
            <consortium name="WormBaseParasite"/>
        </authorList>
    </citation>
    <scope>IDENTIFICATION</scope>
</reference>
<dbReference type="Pfam" id="PF10317">
    <property type="entry name" value="7TM_GPCR_Srd"/>
    <property type="match status" value="1"/>
</dbReference>
<feature type="transmembrane region" description="Helical" evidence="1">
    <location>
        <begin position="279"/>
        <end position="296"/>
    </location>
</feature>
<keyword evidence="2" id="KW-1185">Reference proteome</keyword>
<evidence type="ECO:0000313" key="3">
    <source>
        <dbReference type="WBParaSite" id="Pan_g12326.t1"/>
    </source>
</evidence>
<dbReference type="InterPro" id="IPR019421">
    <property type="entry name" value="7TM_GPCR_serpentine_rcpt_Srd"/>
</dbReference>
<feature type="transmembrane region" description="Helical" evidence="1">
    <location>
        <begin position="17"/>
        <end position="36"/>
    </location>
</feature>
<dbReference type="SUPFAM" id="SSF81321">
    <property type="entry name" value="Family A G protein-coupled receptor-like"/>
    <property type="match status" value="1"/>
</dbReference>
<accession>A0A7E4USW3</accession>
<sequence>MSWTSVAFFFRVVKIRLIPYACPVGIVLNGLLLYLIVNKPIIQEYKKVFLLTCVCDIASCVNGLFFMVTLVVQNERYYAIIEGVLGHLSPAWTLVGYGSMLFFLYSGATNNTVVFMYRYFSVCRNTVLSTMAFLLITLVGWLIVFVYCGAIVFVYIHEPDDPYAYIGLNGTEFPSDGSFTDFISNSIPPIIPVAFFGGIPIATISYMIIIGTSIAVYRKFNKLKELMSPEQRKFHSEVTIVLSMEALTPFLTVALPVYVDISKLVFPDLPSQWFAELSWILTLIGPSMTAIIKLVSIKIFREAVTQAFCGLCSVNGSKTRVVAISGNNA</sequence>
<feature type="transmembrane region" description="Helical" evidence="1">
    <location>
        <begin position="92"/>
        <end position="120"/>
    </location>
</feature>
<feature type="transmembrane region" description="Helical" evidence="1">
    <location>
        <begin position="238"/>
        <end position="259"/>
    </location>
</feature>
<organism evidence="2 3">
    <name type="scientific">Panagrellus redivivus</name>
    <name type="common">Microworm</name>
    <dbReference type="NCBI Taxonomy" id="6233"/>
    <lineage>
        <taxon>Eukaryota</taxon>
        <taxon>Metazoa</taxon>
        <taxon>Ecdysozoa</taxon>
        <taxon>Nematoda</taxon>
        <taxon>Chromadorea</taxon>
        <taxon>Rhabditida</taxon>
        <taxon>Tylenchina</taxon>
        <taxon>Panagrolaimomorpha</taxon>
        <taxon>Panagrolaimoidea</taxon>
        <taxon>Panagrolaimidae</taxon>
        <taxon>Panagrellus</taxon>
    </lineage>
</organism>
<dbReference type="WBParaSite" id="Pan_g12326.t1">
    <property type="protein sequence ID" value="Pan_g12326.t1"/>
    <property type="gene ID" value="Pan_g12326"/>
</dbReference>
<dbReference type="Gene3D" id="1.20.1070.10">
    <property type="entry name" value="Rhodopsin 7-helix transmembrane proteins"/>
    <property type="match status" value="1"/>
</dbReference>
<feature type="transmembrane region" description="Helical" evidence="1">
    <location>
        <begin position="48"/>
        <end position="72"/>
    </location>
</feature>
<name>A0A7E4USW3_PANRE</name>
<dbReference type="Proteomes" id="UP000492821">
    <property type="component" value="Unassembled WGS sequence"/>
</dbReference>